<keyword evidence="4" id="KW-0167">Capsid protein</keyword>
<name>A0A8F5RAW0_9VIRU</name>
<organism evidence="6">
    <name type="scientific">Microvirus mar17</name>
    <dbReference type="NCBI Taxonomy" id="2851149"/>
    <lineage>
        <taxon>Viruses</taxon>
        <taxon>Monodnaviria</taxon>
        <taxon>Sangervirae</taxon>
        <taxon>Phixviricota</taxon>
        <taxon>Malgrandaviricetes</taxon>
        <taxon>Petitvirales</taxon>
        <taxon>Microviridae</taxon>
    </lineage>
</organism>
<proteinExistence type="inferred from homology"/>
<keyword evidence="5" id="KW-0946">Virion</keyword>
<comment type="similarity">
    <text evidence="2">Belongs to the microviridae F protein family.</text>
</comment>
<comment type="subcellular location">
    <subcellularLocation>
        <location evidence="1">Virion</location>
    </subcellularLocation>
</comment>
<evidence type="ECO:0000313" key="6">
    <source>
        <dbReference type="EMBL" id="QXN75055.1"/>
    </source>
</evidence>
<evidence type="ECO:0000256" key="5">
    <source>
        <dbReference type="ARBA" id="ARBA00022844"/>
    </source>
</evidence>
<dbReference type="GO" id="GO:0039615">
    <property type="term" value="C:T=1 icosahedral viral capsid"/>
    <property type="evidence" value="ECO:0007669"/>
    <property type="project" value="UniProtKB-KW"/>
</dbReference>
<dbReference type="InterPro" id="IPR016184">
    <property type="entry name" value="Capsid/spike_ssDNA_virus"/>
</dbReference>
<dbReference type="Gene3D" id="2.60.169.10">
    <property type="entry name" value="Microviridae F protein"/>
    <property type="match status" value="2"/>
</dbReference>
<protein>
    <submittedName>
        <fullName evidence="6">Major capsid protein</fullName>
    </submittedName>
</protein>
<dbReference type="Pfam" id="PF02305">
    <property type="entry name" value="Phage_F"/>
    <property type="match status" value="1"/>
</dbReference>
<dbReference type="InterPro" id="IPR003514">
    <property type="entry name" value="Microviridae_protein_F"/>
</dbReference>
<dbReference type="GO" id="GO:0005198">
    <property type="term" value="F:structural molecule activity"/>
    <property type="evidence" value="ECO:0007669"/>
    <property type="project" value="InterPro"/>
</dbReference>
<reference evidence="6" key="1">
    <citation type="submission" date="2021-04" db="EMBL/GenBank/DDBJ databases">
        <title>Genomes of microviruses identified in yellow-bellied marmot fecal samples.</title>
        <authorList>
            <person name="Varsani A."/>
            <person name="Kraberger S."/>
            <person name="Chatterjee A."/>
            <person name="Richet C."/>
            <person name="Fontenele R.S."/>
            <person name="Schmidlin K."/>
            <person name="Blumstein D.T."/>
        </authorList>
    </citation>
    <scope>NUCLEOTIDE SEQUENCE</scope>
    <source>
        <strain evidence="6">Mar17</strain>
    </source>
</reference>
<evidence type="ECO:0000256" key="3">
    <source>
        <dbReference type="ARBA" id="ARBA00022431"/>
    </source>
</evidence>
<dbReference type="InterPro" id="IPR037002">
    <property type="entry name" value="Microviridae_protein_F_sf"/>
</dbReference>
<dbReference type="SUPFAM" id="SSF88645">
    <property type="entry name" value="ssDNA viruses"/>
    <property type="match status" value="1"/>
</dbReference>
<keyword evidence="3" id="KW-1140">T=1 icosahedral capsid protein</keyword>
<sequence>MNPNNVNRFASAAVGVTRARSKFLRPSKHLTTFNSGKLIPLYVDEVLPGDNMKIKFNAVCRMATPLNPVMDNAYLDVYAFFVPNRLVWDHWKEFQGENNTDFWTQKTEYQVPQIYISDNTDRKTRANSGDFDVFNYLGIQPNYNANSVGTLSVSALPSRAYVKIWNDWFRDENVDYPCHLYTDDTSRPYDYGTTSVAPWVTGAELGGGLCPVNKFKDYFTSCLPSPQKGNAVSVSLGEFAPVVTTNISSSTPLINQSVPLRISPTAGGTWSNDTDYIDFFGQSATLSDSGSRRFSNLVGSQTISSSPTPNTAVAPSNLYTDLSSATAITVNQLRTMFQTQKYMETLARGGSRYIETLYSMFGVKASDKTLQRSQYLGGKRIPIEMTQVAQTSSDNGESPLGNVAAFSLTGFSEYVADSFFEEHGFLMIVGCVRTDQTYAQGVERFWFRKNRFDYYYPVFANLGEQAVLNREIYYDGSVKDTEVFGYQEAWAEYRYKPNRASALMNPNATNGLGAWSYVNKFASLPVLNDAFLRQSPTNVNQTISLSSDLAHQFICDMYIENESVRVMPMYSVPGLIDHA</sequence>
<dbReference type="EMBL" id="MZ089763">
    <property type="protein sequence ID" value="QXN75055.1"/>
    <property type="molecule type" value="Genomic_DNA"/>
</dbReference>
<accession>A0A8F5RAW0</accession>
<evidence type="ECO:0000256" key="4">
    <source>
        <dbReference type="ARBA" id="ARBA00022561"/>
    </source>
</evidence>
<evidence type="ECO:0000256" key="1">
    <source>
        <dbReference type="ARBA" id="ARBA00004328"/>
    </source>
</evidence>
<evidence type="ECO:0000256" key="2">
    <source>
        <dbReference type="ARBA" id="ARBA00009963"/>
    </source>
</evidence>